<feature type="domain" description="HTH tetR-type" evidence="5">
    <location>
        <begin position="24"/>
        <end position="84"/>
    </location>
</feature>
<evidence type="ECO:0000313" key="6">
    <source>
        <dbReference type="EMBL" id="MEN2793002.1"/>
    </source>
</evidence>
<proteinExistence type="predicted"/>
<dbReference type="Proteomes" id="UP001419910">
    <property type="component" value="Unassembled WGS sequence"/>
</dbReference>
<keyword evidence="2 4" id="KW-0238">DNA-binding</keyword>
<dbReference type="Gene3D" id="1.10.357.10">
    <property type="entry name" value="Tetracycline Repressor, domain 2"/>
    <property type="match status" value="2"/>
</dbReference>
<dbReference type="PROSITE" id="PS50977">
    <property type="entry name" value="HTH_TETR_2"/>
    <property type="match status" value="2"/>
</dbReference>
<evidence type="ECO:0000313" key="7">
    <source>
        <dbReference type="Proteomes" id="UP001419910"/>
    </source>
</evidence>
<dbReference type="Pfam" id="PF00440">
    <property type="entry name" value="TetR_N"/>
    <property type="match status" value="2"/>
</dbReference>
<dbReference type="InterPro" id="IPR001647">
    <property type="entry name" value="HTH_TetR"/>
</dbReference>
<keyword evidence="3" id="KW-0804">Transcription</keyword>
<name>A0ABU9YB11_9SPHN</name>
<evidence type="ECO:0000256" key="1">
    <source>
        <dbReference type="ARBA" id="ARBA00023015"/>
    </source>
</evidence>
<gene>
    <name evidence="6" type="ORF">ABC974_25480</name>
</gene>
<keyword evidence="1" id="KW-0805">Transcription regulation</keyword>
<accession>A0ABU9YB11</accession>
<feature type="domain" description="HTH tetR-type" evidence="5">
    <location>
        <begin position="228"/>
        <end position="288"/>
    </location>
</feature>
<dbReference type="PANTHER" id="PTHR47506">
    <property type="entry name" value="TRANSCRIPTIONAL REGULATORY PROTEIN"/>
    <property type="match status" value="1"/>
</dbReference>
<protein>
    <submittedName>
        <fullName evidence="6">TetR/AcrR family transcriptional regulator</fullName>
    </submittedName>
</protein>
<dbReference type="Gene3D" id="1.10.10.60">
    <property type="entry name" value="Homeodomain-like"/>
    <property type="match status" value="2"/>
</dbReference>
<evidence type="ECO:0000259" key="5">
    <source>
        <dbReference type="PROSITE" id="PS50977"/>
    </source>
</evidence>
<dbReference type="RefSeq" id="WP_343892346.1">
    <property type="nucleotide sequence ID" value="NZ_BAAAEH010000057.1"/>
</dbReference>
<organism evidence="6 7">
    <name type="scientific">Sphingomonas oligophenolica</name>
    <dbReference type="NCBI Taxonomy" id="301154"/>
    <lineage>
        <taxon>Bacteria</taxon>
        <taxon>Pseudomonadati</taxon>
        <taxon>Pseudomonadota</taxon>
        <taxon>Alphaproteobacteria</taxon>
        <taxon>Sphingomonadales</taxon>
        <taxon>Sphingomonadaceae</taxon>
        <taxon>Sphingomonas</taxon>
    </lineage>
</organism>
<keyword evidence="7" id="KW-1185">Reference proteome</keyword>
<reference evidence="6 7" key="1">
    <citation type="submission" date="2024-05" db="EMBL/GenBank/DDBJ databases">
        <authorList>
            <person name="Liu Q."/>
            <person name="Xin Y.-H."/>
        </authorList>
    </citation>
    <scope>NUCLEOTIDE SEQUENCE [LARGE SCALE GENOMIC DNA]</scope>
    <source>
        <strain evidence="6 7">CGMCC 1.10181</strain>
    </source>
</reference>
<dbReference type="InterPro" id="IPR009057">
    <property type="entry name" value="Homeodomain-like_sf"/>
</dbReference>
<feature type="DNA-binding region" description="H-T-H motif" evidence="4">
    <location>
        <begin position="47"/>
        <end position="66"/>
    </location>
</feature>
<dbReference type="SUPFAM" id="SSF46689">
    <property type="entry name" value="Homeodomain-like"/>
    <property type="match status" value="2"/>
</dbReference>
<comment type="caution">
    <text evidence="6">The sequence shown here is derived from an EMBL/GenBank/DDBJ whole genome shotgun (WGS) entry which is preliminary data.</text>
</comment>
<dbReference type="PANTHER" id="PTHR47506:SF7">
    <property type="entry name" value="TRANSCRIPTIONAL REGULATORY PROTEIN"/>
    <property type="match status" value="1"/>
</dbReference>
<evidence type="ECO:0000256" key="3">
    <source>
        <dbReference type="ARBA" id="ARBA00023163"/>
    </source>
</evidence>
<evidence type="ECO:0000256" key="4">
    <source>
        <dbReference type="PROSITE-ProRule" id="PRU00335"/>
    </source>
</evidence>
<feature type="DNA-binding region" description="H-T-H motif" evidence="4">
    <location>
        <begin position="251"/>
        <end position="270"/>
    </location>
</feature>
<dbReference type="InterPro" id="IPR036271">
    <property type="entry name" value="Tet_transcr_reg_TetR-rel_C_sf"/>
</dbReference>
<dbReference type="EMBL" id="JBDIME010000037">
    <property type="protein sequence ID" value="MEN2793002.1"/>
    <property type="molecule type" value="Genomic_DNA"/>
</dbReference>
<sequence>MGVGPPSSLAAVGDAPGLRSARYERQRARIVEAAVLLVNEKGVCAMTLQEVAQALDLTTTSVTYYYRYKEQLTAAVFEDTLGRLHDMVREAAGAATPQERVARYVEIYFDQFARGLRGKAPPLAVLSELRTLEDGARRPLLAKYQAIFRDVRRLFGEVDTAERKRLFSARAQLLNEALFWTIIWLPNYPLSDFHNVRRRMMDIFENGIASAPSSWTGSIVDPDAGALEDAKQDFLRVAARLINDIGYKGASVERIVSELKITRGSFYHHLEAKDDLILECYRHDYRRMTRIQQEVDRSERNALFRLAGSIMSVLTLQFEGSHPLLRTTALHAMPVGLRQQAIERFDRLARWLAGVLVDGMGDGSVRIVDPMIAANIIISTINSAYDLRGWARRQPREDAIDTYAAVLMTGLFDRPC</sequence>
<dbReference type="SUPFAM" id="SSF48498">
    <property type="entry name" value="Tetracyclin repressor-like, C-terminal domain"/>
    <property type="match status" value="1"/>
</dbReference>
<evidence type="ECO:0000256" key="2">
    <source>
        <dbReference type="ARBA" id="ARBA00023125"/>
    </source>
</evidence>